<keyword evidence="6" id="KW-0443">Lipid metabolism</keyword>
<evidence type="ECO:0000256" key="11">
    <source>
        <dbReference type="ARBA" id="ARBA00031473"/>
    </source>
</evidence>
<evidence type="ECO:0000313" key="14">
    <source>
        <dbReference type="Proteomes" id="UP000789739"/>
    </source>
</evidence>
<evidence type="ECO:0000256" key="10">
    <source>
        <dbReference type="ARBA" id="ARBA00024221"/>
    </source>
</evidence>
<sequence length="379" mass="42382">MSESPRATEGKRKPIRVWVDGCFDLMHYGHANALRQAKVMGDYLVVGVHSDAEIERNKGPTVMREDERYAAVAACKWVDLVVPDAPYTTSVEVMKKYDCDFCVHGDDITTAADGSDCYQEVKEAGRYRECKRTQGVSTTELVGRMLLMTRDHHKRNASGSALASVSNEDLTTFSGGSSRQTPVTKVSHFLPTSRRIVQFSEGREPKPTDKVVYVDGTFDLFHLGHIEFLKRARALGDYLLVGVHDDQIVNAIKGVNYPLMNLHERVLSVLACRYVDEVIIGAPYSVTEDVLSKVYKVDIVAHGNTSTFPDLDGKDPYEIPKKKGLYVELENPSANITTADIIQRIIEHRQRFEERQARKSNKAALETEAERLLKGSSVS</sequence>
<evidence type="ECO:0000256" key="4">
    <source>
        <dbReference type="ARBA" id="ARBA00022679"/>
    </source>
</evidence>
<feature type="domain" description="Cytidyltransferase-like" evidence="12">
    <location>
        <begin position="19"/>
        <end position="142"/>
    </location>
</feature>
<dbReference type="InterPro" id="IPR004821">
    <property type="entry name" value="Cyt_trans-like"/>
</dbReference>
<keyword evidence="8" id="KW-1208">Phospholipid metabolism</keyword>
<proteinExistence type="inferred from homology"/>
<dbReference type="Proteomes" id="UP000789739">
    <property type="component" value="Unassembled WGS sequence"/>
</dbReference>
<comment type="similarity">
    <text evidence="2">Belongs to the cytidylyltransferase family.</text>
</comment>
<feature type="domain" description="Cytidyltransferase-like" evidence="12">
    <location>
        <begin position="213"/>
        <end position="343"/>
    </location>
</feature>
<evidence type="ECO:0000256" key="7">
    <source>
        <dbReference type="ARBA" id="ARBA00023209"/>
    </source>
</evidence>
<dbReference type="CDD" id="cd02173">
    <property type="entry name" value="ECT"/>
    <property type="match status" value="1"/>
</dbReference>
<evidence type="ECO:0000256" key="3">
    <source>
        <dbReference type="ARBA" id="ARBA00022516"/>
    </source>
</evidence>
<dbReference type="InterPro" id="IPR044608">
    <property type="entry name" value="Ect1/PCYT2"/>
</dbReference>
<organism evidence="13 14">
    <name type="scientific">Paraglomus brasilianum</name>
    <dbReference type="NCBI Taxonomy" id="144538"/>
    <lineage>
        <taxon>Eukaryota</taxon>
        <taxon>Fungi</taxon>
        <taxon>Fungi incertae sedis</taxon>
        <taxon>Mucoromycota</taxon>
        <taxon>Glomeromycotina</taxon>
        <taxon>Glomeromycetes</taxon>
        <taxon>Paraglomerales</taxon>
        <taxon>Paraglomeraceae</taxon>
        <taxon>Paraglomus</taxon>
    </lineage>
</organism>
<dbReference type="EC" id="2.7.7.14" evidence="10"/>
<evidence type="ECO:0000259" key="12">
    <source>
        <dbReference type="Pfam" id="PF01467"/>
    </source>
</evidence>
<dbReference type="PANTHER" id="PTHR45780:SF2">
    <property type="entry name" value="ETHANOLAMINE-PHOSPHATE CYTIDYLYLTRANSFERASE"/>
    <property type="match status" value="1"/>
</dbReference>
<dbReference type="AlphaFoldDB" id="A0A9N8ZG99"/>
<keyword evidence="7" id="KW-0594">Phospholipid biosynthesis</keyword>
<dbReference type="GO" id="GO:0005737">
    <property type="term" value="C:cytoplasm"/>
    <property type="evidence" value="ECO:0007669"/>
    <property type="project" value="TreeGrafter"/>
</dbReference>
<comment type="caution">
    <text evidence="13">The sequence shown here is derived from an EMBL/GenBank/DDBJ whole genome shotgun (WGS) entry which is preliminary data.</text>
</comment>
<dbReference type="SUPFAM" id="SSF52374">
    <property type="entry name" value="Nucleotidylyl transferase"/>
    <property type="match status" value="2"/>
</dbReference>
<dbReference type="EMBL" id="CAJVPI010000144">
    <property type="protein sequence ID" value="CAG8489024.1"/>
    <property type="molecule type" value="Genomic_DNA"/>
</dbReference>
<evidence type="ECO:0000256" key="5">
    <source>
        <dbReference type="ARBA" id="ARBA00022695"/>
    </source>
</evidence>
<name>A0A9N8ZG99_9GLOM</name>
<evidence type="ECO:0000256" key="9">
    <source>
        <dbReference type="ARBA" id="ARBA00024191"/>
    </source>
</evidence>
<evidence type="ECO:0000256" key="1">
    <source>
        <dbReference type="ARBA" id="ARBA00005189"/>
    </source>
</evidence>
<dbReference type="NCBIfam" id="TIGR00125">
    <property type="entry name" value="cyt_tran_rel"/>
    <property type="match status" value="2"/>
</dbReference>
<keyword evidence="14" id="KW-1185">Reference proteome</keyword>
<dbReference type="GO" id="GO:0004306">
    <property type="term" value="F:ethanolamine-phosphate cytidylyltransferase activity"/>
    <property type="evidence" value="ECO:0007669"/>
    <property type="project" value="UniProtKB-EC"/>
</dbReference>
<protein>
    <recommendedName>
        <fullName evidence="10">ethanolamine-phosphate cytidylyltransferase</fullName>
        <ecNumber evidence="10">2.7.7.14</ecNumber>
    </recommendedName>
    <alternativeName>
        <fullName evidence="11">CTP:phosphoethanolamine cytidylyltransferase</fullName>
    </alternativeName>
</protein>
<dbReference type="InterPro" id="IPR014729">
    <property type="entry name" value="Rossmann-like_a/b/a_fold"/>
</dbReference>
<dbReference type="OrthoDB" id="40021at2759"/>
<dbReference type="GO" id="GO:0006646">
    <property type="term" value="P:phosphatidylethanolamine biosynthetic process"/>
    <property type="evidence" value="ECO:0007669"/>
    <property type="project" value="InterPro"/>
</dbReference>
<evidence type="ECO:0000256" key="6">
    <source>
        <dbReference type="ARBA" id="ARBA00023098"/>
    </source>
</evidence>
<dbReference type="Gene3D" id="3.40.50.620">
    <property type="entry name" value="HUPs"/>
    <property type="match status" value="2"/>
</dbReference>
<comment type="pathway">
    <text evidence="1">Lipid metabolism.</text>
</comment>
<dbReference type="CDD" id="cd02174">
    <property type="entry name" value="CCT"/>
    <property type="match status" value="1"/>
</dbReference>
<dbReference type="PANTHER" id="PTHR45780">
    <property type="entry name" value="ETHANOLAMINE-PHOSPHATE CYTIDYLYLTRANSFERASE"/>
    <property type="match status" value="1"/>
</dbReference>
<comment type="pathway">
    <text evidence="9">Phospholipid metabolism; phosphatidylethanolamine biosynthesis; phosphatidylethanolamine from ethanolamine: step 2/3.</text>
</comment>
<evidence type="ECO:0000256" key="8">
    <source>
        <dbReference type="ARBA" id="ARBA00023264"/>
    </source>
</evidence>
<evidence type="ECO:0000256" key="2">
    <source>
        <dbReference type="ARBA" id="ARBA00010101"/>
    </source>
</evidence>
<evidence type="ECO:0000313" key="13">
    <source>
        <dbReference type="EMBL" id="CAG8489024.1"/>
    </source>
</evidence>
<keyword evidence="5" id="KW-0548">Nucleotidyltransferase</keyword>
<dbReference type="InterPro" id="IPR041723">
    <property type="entry name" value="CCT"/>
</dbReference>
<dbReference type="Pfam" id="PF01467">
    <property type="entry name" value="CTP_transf_like"/>
    <property type="match status" value="2"/>
</dbReference>
<keyword evidence="4" id="KW-0808">Transferase</keyword>
<keyword evidence="3" id="KW-0444">Lipid biosynthesis</keyword>
<reference evidence="13" key="1">
    <citation type="submission" date="2021-06" db="EMBL/GenBank/DDBJ databases">
        <authorList>
            <person name="Kallberg Y."/>
            <person name="Tangrot J."/>
            <person name="Rosling A."/>
        </authorList>
    </citation>
    <scope>NUCLEOTIDE SEQUENCE</scope>
    <source>
        <strain evidence="13">BR232B</strain>
    </source>
</reference>
<accession>A0A9N8ZG99</accession>
<gene>
    <name evidence="13" type="ORF">PBRASI_LOCUS1999</name>
</gene>